<dbReference type="Gene3D" id="2.160.20.80">
    <property type="entry name" value="E3 ubiquitin-protein ligase SopA"/>
    <property type="match status" value="2"/>
</dbReference>
<gene>
    <name evidence="2" type="ORF">KSF_105230</name>
</gene>
<protein>
    <recommendedName>
        <fullName evidence="4">Pentapeptide repeat-containing protein</fullName>
    </recommendedName>
</protein>
<evidence type="ECO:0000313" key="2">
    <source>
        <dbReference type="EMBL" id="GHP00476.1"/>
    </source>
</evidence>
<dbReference type="Pfam" id="PF00805">
    <property type="entry name" value="Pentapeptide"/>
    <property type="match status" value="4"/>
</dbReference>
<feature type="compositionally biased region" description="Polar residues" evidence="1">
    <location>
        <begin position="402"/>
        <end position="420"/>
    </location>
</feature>
<evidence type="ECO:0000256" key="1">
    <source>
        <dbReference type="SAM" id="MobiDB-lite"/>
    </source>
</evidence>
<feature type="region of interest" description="Disordered" evidence="1">
    <location>
        <begin position="402"/>
        <end position="443"/>
    </location>
</feature>
<dbReference type="PANTHER" id="PTHR14136">
    <property type="entry name" value="BTB_POZ DOMAIN-CONTAINING PROTEIN KCTD9"/>
    <property type="match status" value="1"/>
</dbReference>
<evidence type="ECO:0008006" key="4">
    <source>
        <dbReference type="Google" id="ProtNLM"/>
    </source>
</evidence>
<sequence length="443" mass="48641">MKDREDERIKRAEERFQVAVTGLADKNEGVRIGAAILLRTFLHEGNQQFYFQIFDLAVVNLRLQRTAQTLKDPVPEEHPEDDLFFDEEPEDDFACYPDPPARLTTLSQALIVVFKEAFPCAREVLKERRGAFRPQFLDASYIQFDNAYLAEADLQDAWMPQVFLRKANLSHATLRGINLSRASLEEATLGDADLSHATLRGTQLYRAKLCNAKLCHADLSEAILNNADLSHANLHGTQLSHAALNLATLSGANLTKALLTGANLNKAELSNAKLNKADLSESYFSSANLSYADLSKIEVLAHTERYLMEGSKTHFNEANLSGANLSGAILRHIDFSEANLTDANLSDTTFTHTNLEEAQSLENTNLHGAKGLTKEQLAVCKAKGAIVDEDLTSDPSQLIEASTMPLQGNNIQDTSTLSDAKQQEPPADATTHQAVSESANPPP</sequence>
<dbReference type="InterPro" id="IPR001646">
    <property type="entry name" value="5peptide_repeat"/>
</dbReference>
<organism evidence="2 3">
    <name type="scientific">Reticulibacter mediterranei</name>
    <dbReference type="NCBI Taxonomy" id="2778369"/>
    <lineage>
        <taxon>Bacteria</taxon>
        <taxon>Bacillati</taxon>
        <taxon>Chloroflexota</taxon>
        <taxon>Ktedonobacteria</taxon>
        <taxon>Ktedonobacterales</taxon>
        <taxon>Reticulibacteraceae</taxon>
        <taxon>Reticulibacter</taxon>
    </lineage>
</organism>
<accession>A0A8J3IXW0</accession>
<dbReference type="SUPFAM" id="SSF141571">
    <property type="entry name" value="Pentapeptide repeat-like"/>
    <property type="match status" value="2"/>
</dbReference>
<feature type="compositionally biased region" description="Polar residues" evidence="1">
    <location>
        <begin position="430"/>
        <end position="443"/>
    </location>
</feature>
<proteinExistence type="predicted"/>
<keyword evidence="3" id="KW-1185">Reference proteome</keyword>
<comment type="caution">
    <text evidence="2">The sequence shown here is derived from an EMBL/GenBank/DDBJ whole genome shotgun (WGS) entry which is preliminary data.</text>
</comment>
<dbReference type="EMBL" id="BNJK01000002">
    <property type="protein sequence ID" value="GHP00476.1"/>
    <property type="molecule type" value="Genomic_DNA"/>
</dbReference>
<name>A0A8J3IXW0_9CHLR</name>
<dbReference type="AlphaFoldDB" id="A0A8J3IXW0"/>
<dbReference type="InterPro" id="IPR051082">
    <property type="entry name" value="Pentapeptide-BTB/POZ_domain"/>
</dbReference>
<evidence type="ECO:0000313" key="3">
    <source>
        <dbReference type="Proteomes" id="UP000597444"/>
    </source>
</evidence>
<dbReference type="Proteomes" id="UP000597444">
    <property type="component" value="Unassembled WGS sequence"/>
</dbReference>
<dbReference type="PANTHER" id="PTHR14136:SF17">
    <property type="entry name" value="BTB_POZ DOMAIN-CONTAINING PROTEIN KCTD9"/>
    <property type="match status" value="1"/>
</dbReference>
<reference evidence="2" key="1">
    <citation type="submission" date="2020-10" db="EMBL/GenBank/DDBJ databases">
        <title>Taxonomic study of unclassified bacteria belonging to the class Ktedonobacteria.</title>
        <authorList>
            <person name="Yabe S."/>
            <person name="Wang C.M."/>
            <person name="Zheng Y."/>
            <person name="Sakai Y."/>
            <person name="Cavaletti L."/>
            <person name="Monciardini P."/>
            <person name="Donadio S."/>
        </authorList>
    </citation>
    <scope>NUCLEOTIDE SEQUENCE</scope>
    <source>
        <strain evidence="2">ID150040</strain>
    </source>
</reference>